<feature type="domain" description="AAA+ ATPase" evidence="1">
    <location>
        <begin position="12"/>
        <end position="221"/>
    </location>
</feature>
<dbReference type="AlphaFoldDB" id="A0A2M6K8J8"/>
<keyword evidence="2" id="KW-0378">Hydrolase</keyword>
<reference evidence="2 3" key="1">
    <citation type="submission" date="2017-09" db="EMBL/GenBank/DDBJ databases">
        <title>Depth-based differentiation of microbial function through sediment-hosted aquifers and enrichment of novel symbionts in the deep terrestrial subsurface.</title>
        <authorList>
            <person name="Probst A.J."/>
            <person name="Ladd B."/>
            <person name="Jarett J.K."/>
            <person name="Geller-Mcgrath D.E."/>
            <person name="Sieber C.M."/>
            <person name="Emerson J.B."/>
            <person name="Anantharaman K."/>
            <person name="Thomas B.C."/>
            <person name="Malmstrom R."/>
            <person name="Stieglmeier M."/>
            <person name="Klingl A."/>
            <person name="Woyke T."/>
            <person name="Ryan C.M."/>
            <person name="Banfield J.F."/>
        </authorList>
    </citation>
    <scope>NUCLEOTIDE SEQUENCE [LARGE SCALE GENOMIC DNA]</scope>
    <source>
        <strain evidence="2">CG11_big_fil_rev_8_21_14_0_20_39_10</strain>
    </source>
</reference>
<dbReference type="Gene3D" id="3.40.50.300">
    <property type="entry name" value="P-loop containing nucleotide triphosphate hydrolases"/>
    <property type="match status" value="2"/>
</dbReference>
<keyword evidence="2" id="KW-0547">Nucleotide-binding</keyword>
<proteinExistence type="predicted"/>
<evidence type="ECO:0000259" key="1">
    <source>
        <dbReference type="SMART" id="SM00382"/>
    </source>
</evidence>
<dbReference type="InterPro" id="IPR010285">
    <property type="entry name" value="DNA_helicase_pif1-like_DEAD"/>
</dbReference>
<dbReference type="PANTHER" id="PTHR47642:SF5">
    <property type="entry name" value="ATP-DEPENDENT DNA HELICASE"/>
    <property type="match status" value="1"/>
</dbReference>
<evidence type="ECO:0000313" key="2">
    <source>
        <dbReference type="EMBL" id="PIR12949.1"/>
    </source>
</evidence>
<organism evidence="2 3">
    <name type="scientific">Candidatus Falkowbacteria bacterium CG11_big_fil_rev_8_21_14_0_20_39_10</name>
    <dbReference type="NCBI Taxonomy" id="1974570"/>
    <lineage>
        <taxon>Bacteria</taxon>
        <taxon>Candidatus Falkowiibacteriota</taxon>
    </lineage>
</organism>
<dbReference type="SUPFAM" id="SSF52540">
    <property type="entry name" value="P-loop containing nucleoside triphosphate hydrolases"/>
    <property type="match status" value="2"/>
</dbReference>
<dbReference type="PANTHER" id="PTHR47642">
    <property type="entry name" value="ATP-DEPENDENT DNA HELICASE"/>
    <property type="match status" value="1"/>
</dbReference>
<gene>
    <name evidence="2" type="ORF">COV49_03755</name>
</gene>
<protein>
    <submittedName>
        <fullName evidence="2">Helicase</fullName>
    </submittedName>
</protein>
<dbReference type="Proteomes" id="UP000230869">
    <property type="component" value="Unassembled WGS sequence"/>
</dbReference>
<dbReference type="EMBL" id="PCWW01000065">
    <property type="protein sequence ID" value="PIR12949.1"/>
    <property type="molecule type" value="Genomic_DNA"/>
</dbReference>
<accession>A0A2M6K8J8</accession>
<keyword evidence="2" id="KW-0347">Helicase</keyword>
<keyword evidence="2" id="KW-0067">ATP-binding</keyword>
<dbReference type="CDD" id="cd18037">
    <property type="entry name" value="DEXSc_Pif1_like"/>
    <property type="match status" value="1"/>
</dbReference>
<dbReference type="GO" id="GO:0000723">
    <property type="term" value="P:telomere maintenance"/>
    <property type="evidence" value="ECO:0007669"/>
    <property type="project" value="InterPro"/>
</dbReference>
<dbReference type="InterPro" id="IPR027417">
    <property type="entry name" value="P-loop_NTPase"/>
</dbReference>
<comment type="caution">
    <text evidence="2">The sequence shown here is derived from an EMBL/GenBank/DDBJ whole genome shotgun (WGS) entry which is preliminary data.</text>
</comment>
<dbReference type="GO" id="GO:0003678">
    <property type="term" value="F:DNA helicase activity"/>
    <property type="evidence" value="ECO:0007669"/>
    <property type="project" value="InterPro"/>
</dbReference>
<dbReference type="InterPro" id="IPR051055">
    <property type="entry name" value="PIF1_helicase"/>
</dbReference>
<evidence type="ECO:0000313" key="3">
    <source>
        <dbReference type="Proteomes" id="UP000230869"/>
    </source>
</evidence>
<dbReference type="Pfam" id="PF05970">
    <property type="entry name" value="PIF1"/>
    <property type="match status" value="1"/>
</dbReference>
<sequence>MTQGEAFEILKLGHNVFLTGPAGSGKTFLLNKYIGYLKKNNIDVAITASTGIAATHLNGRTIHSWCGMGIKEAMTDAEIKSLKEKEHLSARILYAKVLIIDEISMLNAGRLDLVDNICKAFRRDLRPFGGMQVILCGDFFQLPPVAKDGEDNRFVTESNIWNDMDIKSCYLEEQYRQEDKKFLRVLNDIRGNAVTTNTCSILKERLNKSISTKIKPTKLYTHNNNVNAENNFELNKLSGNEKIYEMCSEGVPHLVQSLKDSYCLSPEILRLKVDAIVMFVKNNFNRYYVNGTLGKVIGFDDDSNYPIVKTVLGYKIIAYPESWAIEEGNRIIASISQVPLRLAWAITVHKSQGMSLDCAEIDLSKAFERGMGYVALSRVRSLDGIKLIGINELALKVSGKAIKLDKELNAKSKKDLKGHQQLGKRIIKKMQKDFLKNNKDDNSSNIIFKIPF</sequence>
<dbReference type="GO" id="GO:0006281">
    <property type="term" value="P:DNA repair"/>
    <property type="evidence" value="ECO:0007669"/>
    <property type="project" value="InterPro"/>
</dbReference>
<name>A0A2M6K8J8_9BACT</name>
<dbReference type="InterPro" id="IPR003593">
    <property type="entry name" value="AAA+_ATPase"/>
</dbReference>
<dbReference type="SMART" id="SM00382">
    <property type="entry name" value="AAA"/>
    <property type="match status" value="1"/>
</dbReference>
<dbReference type="CDD" id="cd18809">
    <property type="entry name" value="SF1_C_RecD"/>
    <property type="match status" value="1"/>
</dbReference>